<evidence type="ECO:0000313" key="4">
    <source>
        <dbReference type="Proteomes" id="UP000199438"/>
    </source>
</evidence>
<comment type="similarity">
    <text evidence="1">Belongs to the glycosyltransferase 2 family. WaaE/KdtX subfamily.</text>
</comment>
<dbReference type="Proteomes" id="UP000199438">
    <property type="component" value="Unassembled WGS sequence"/>
</dbReference>
<accession>A0A1I1LLR6</accession>
<sequence>MISVVIRNKNEAKDLEFLLFNLTNRYSHAIDEIIVVDNESTDGSERVTKKFNARFETIKNFSYGGSANFAAEKAKGDIVVIFSAHSYPVSPEFFDVIKEKFDTNKKLAGVRCLHASNDYRNYILSIDAVKDPNKSGLIFTGSAFRKKIWEKIPFNDKVPTFEDKDWTKRVLNKGYQIEFAPVIFAYEVSRTKAQAYFRRTNDLLGNYQIWHREIKVRQAFNNVVATFLNGSKNLFLDVYYAIKFFFFVLEFKKKKPGKFEY</sequence>
<gene>
    <name evidence="3" type="ORF">SAMN04487907_10863</name>
</gene>
<evidence type="ECO:0000259" key="2">
    <source>
        <dbReference type="Pfam" id="PF00535"/>
    </source>
</evidence>
<dbReference type="InterPro" id="IPR029044">
    <property type="entry name" value="Nucleotide-diphossugar_trans"/>
</dbReference>
<organism evidence="3 4">
    <name type="scientific">Zunongwangia mangrovi</name>
    <dbReference type="NCBI Taxonomy" id="1334022"/>
    <lineage>
        <taxon>Bacteria</taxon>
        <taxon>Pseudomonadati</taxon>
        <taxon>Bacteroidota</taxon>
        <taxon>Flavobacteriia</taxon>
        <taxon>Flavobacteriales</taxon>
        <taxon>Flavobacteriaceae</taxon>
        <taxon>Zunongwangia</taxon>
    </lineage>
</organism>
<dbReference type="InterPro" id="IPR001173">
    <property type="entry name" value="Glyco_trans_2-like"/>
</dbReference>
<evidence type="ECO:0000313" key="3">
    <source>
        <dbReference type="EMBL" id="SFC74147.1"/>
    </source>
</evidence>
<dbReference type="EMBL" id="FOKV01000008">
    <property type="protein sequence ID" value="SFC74147.1"/>
    <property type="molecule type" value="Genomic_DNA"/>
</dbReference>
<dbReference type="PANTHER" id="PTHR43630">
    <property type="entry name" value="POLY-BETA-1,6-N-ACETYL-D-GLUCOSAMINE SYNTHASE"/>
    <property type="match status" value="1"/>
</dbReference>
<keyword evidence="4" id="KW-1185">Reference proteome</keyword>
<feature type="domain" description="Glycosyltransferase 2-like" evidence="2">
    <location>
        <begin position="3"/>
        <end position="135"/>
    </location>
</feature>
<dbReference type="OrthoDB" id="9771846at2"/>
<dbReference type="Pfam" id="PF00535">
    <property type="entry name" value="Glycos_transf_2"/>
    <property type="match status" value="1"/>
</dbReference>
<dbReference type="SUPFAM" id="SSF53448">
    <property type="entry name" value="Nucleotide-diphospho-sugar transferases"/>
    <property type="match status" value="1"/>
</dbReference>
<dbReference type="AlphaFoldDB" id="A0A1I1LLR6"/>
<keyword evidence="3" id="KW-0808">Transferase</keyword>
<reference evidence="4" key="1">
    <citation type="submission" date="2016-10" db="EMBL/GenBank/DDBJ databases">
        <authorList>
            <person name="Varghese N."/>
            <person name="Submissions S."/>
        </authorList>
    </citation>
    <scope>NUCLEOTIDE SEQUENCE [LARGE SCALE GENOMIC DNA]</scope>
    <source>
        <strain evidence="4">DSM 24499</strain>
    </source>
</reference>
<dbReference type="GO" id="GO:0016740">
    <property type="term" value="F:transferase activity"/>
    <property type="evidence" value="ECO:0007669"/>
    <property type="project" value="UniProtKB-KW"/>
</dbReference>
<dbReference type="PANTHER" id="PTHR43630:SF2">
    <property type="entry name" value="GLYCOSYLTRANSFERASE"/>
    <property type="match status" value="1"/>
</dbReference>
<evidence type="ECO:0000256" key="1">
    <source>
        <dbReference type="ARBA" id="ARBA00038494"/>
    </source>
</evidence>
<dbReference type="Gene3D" id="3.90.550.10">
    <property type="entry name" value="Spore Coat Polysaccharide Biosynthesis Protein SpsA, Chain A"/>
    <property type="match status" value="1"/>
</dbReference>
<name>A0A1I1LLR6_9FLAO</name>
<protein>
    <submittedName>
        <fullName evidence="3">Glycosyl transferase family 2</fullName>
    </submittedName>
</protein>
<dbReference type="STRING" id="1334022.SAMN04487907_10863"/>
<proteinExistence type="inferred from homology"/>
<dbReference type="RefSeq" id="WP_092544070.1">
    <property type="nucleotide sequence ID" value="NZ_FOKV01000008.1"/>
</dbReference>